<name>A0A558BUV5_9BACT</name>
<protein>
    <submittedName>
        <fullName evidence="7">DUF202 domain-containing protein</fullName>
    </submittedName>
</protein>
<evidence type="ECO:0000256" key="5">
    <source>
        <dbReference type="SAM" id="Phobius"/>
    </source>
</evidence>
<dbReference type="RefSeq" id="WP_144848038.1">
    <property type="nucleotide sequence ID" value="NZ_VMRJ01000003.1"/>
</dbReference>
<dbReference type="Pfam" id="PF02656">
    <property type="entry name" value="DUF202"/>
    <property type="match status" value="1"/>
</dbReference>
<evidence type="ECO:0000313" key="7">
    <source>
        <dbReference type="EMBL" id="TVT40281.1"/>
    </source>
</evidence>
<organism evidence="7 8">
    <name type="scientific">Hymenobacter setariae</name>
    <dbReference type="NCBI Taxonomy" id="2594794"/>
    <lineage>
        <taxon>Bacteria</taxon>
        <taxon>Pseudomonadati</taxon>
        <taxon>Bacteroidota</taxon>
        <taxon>Cytophagia</taxon>
        <taxon>Cytophagales</taxon>
        <taxon>Hymenobacteraceae</taxon>
        <taxon>Hymenobacter</taxon>
    </lineage>
</organism>
<dbReference type="EMBL" id="VMRJ01000003">
    <property type="protein sequence ID" value="TVT40281.1"/>
    <property type="molecule type" value="Genomic_DNA"/>
</dbReference>
<gene>
    <name evidence="7" type="ORF">FNT36_12420</name>
</gene>
<dbReference type="AlphaFoldDB" id="A0A558BUV5"/>
<keyword evidence="2 5" id="KW-0812">Transmembrane</keyword>
<sequence>MPTAFTDPLSLSDRLALQRTRLANERTLLTYVRTALALVGFGLALVQFHPERGGRIGYTALAGAGVVLLVGLLRFRVHRRQLAACEFGPNPTKQGLVN</sequence>
<evidence type="ECO:0000256" key="4">
    <source>
        <dbReference type="ARBA" id="ARBA00023136"/>
    </source>
</evidence>
<comment type="caution">
    <text evidence="7">The sequence shown here is derived from an EMBL/GenBank/DDBJ whole genome shotgun (WGS) entry which is preliminary data.</text>
</comment>
<evidence type="ECO:0000259" key="6">
    <source>
        <dbReference type="Pfam" id="PF02656"/>
    </source>
</evidence>
<dbReference type="OrthoDB" id="582337at2"/>
<accession>A0A558BUV5</accession>
<feature type="transmembrane region" description="Helical" evidence="5">
    <location>
        <begin position="55"/>
        <end position="73"/>
    </location>
</feature>
<dbReference type="InterPro" id="IPR003807">
    <property type="entry name" value="DUF202"/>
</dbReference>
<evidence type="ECO:0000256" key="2">
    <source>
        <dbReference type="ARBA" id="ARBA00022692"/>
    </source>
</evidence>
<keyword evidence="4 5" id="KW-0472">Membrane</keyword>
<dbReference type="Proteomes" id="UP000317624">
    <property type="component" value="Unassembled WGS sequence"/>
</dbReference>
<feature type="transmembrane region" description="Helical" evidence="5">
    <location>
        <begin position="28"/>
        <end position="49"/>
    </location>
</feature>
<keyword evidence="8" id="KW-1185">Reference proteome</keyword>
<dbReference type="GO" id="GO:0012505">
    <property type="term" value="C:endomembrane system"/>
    <property type="evidence" value="ECO:0007669"/>
    <property type="project" value="UniProtKB-SubCell"/>
</dbReference>
<evidence type="ECO:0000256" key="1">
    <source>
        <dbReference type="ARBA" id="ARBA00004127"/>
    </source>
</evidence>
<evidence type="ECO:0000313" key="8">
    <source>
        <dbReference type="Proteomes" id="UP000317624"/>
    </source>
</evidence>
<comment type="subcellular location">
    <subcellularLocation>
        <location evidence="1">Endomembrane system</location>
        <topology evidence="1">Multi-pass membrane protein</topology>
    </subcellularLocation>
</comment>
<reference evidence="7 8" key="1">
    <citation type="submission" date="2019-07" db="EMBL/GenBank/DDBJ databases">
        <title>Hymenobacter sp. straun FUR1 Genome sequencing and assembly.</title>
        <authorList>
            <person name="Chhetri G."/>
        </authorList>
    </citation>
    <scope>NUCLEOTIDE SEQUENCE [LARGE SCALE GENOMIC DNA]</scope>
    <source>
        <strain evidence="7 8">Fur1</strain>
    </source>
</reference>
<evidence type="ECO:0000256" key="3">
    <source>
        <dbReference type="ARBA" id="ARBA00022989"/>
    </source>
</evidence>
<keyword evidence="3 5" id="KW-1133">Transmembrane helix</keyword>
<proteinExistence type="predicted"/>
<feature type="domain" description="DUF202" evidence="6">
    <location>
        <begin position="19"/>
        <end position="80"/>
    </location>
</feature>